<dbReference type="Proteomes" id="UP000663877">
    <property type="component" value="Unassembled WGS sequence"/>
</dbReference>
<reference evidence="8" key="1">
    <citation type="submission" date="2021-02" db="EMBL/GenBank/DDBJ databases">
        <authorList>
            <person name="Nowell W R."/>
        </authorList>
    </citation>
    <scope>NUCLEOTIDE SEQUENCE</scope>
</reference>
<feature type="region of interest" description="Disordered" evidence="6">
    <location>
        <begin position="209"/>
        <end position="265"/>
    </location>
</feature>
<dbReference type="AlphaFoldDB" id="A0A814WDU5"/>
<evidence type="ECO:0000256" key="2">
    <source>
        <dbReference type="ARBA" id="ARBA00022490"/>
    </source>
</evidence>
<evidence type="ECO:0000313" key="9">
    <source>
        <dbReference type="EMBL" id="CAF1282734.1"/>
    </source>
</evidence>
<dbReference type="EMBL" id="CAJNOM010000186">
    <property type="protein sequence ID" value="CAF1197241.1"/>
    <property type="molecule type" value="Genomic_DNA"/>
</dbReference>
<evidence type="ECO:0000256" key="6">
    <source>
        <dbReference type="SAM" id="MobiDB-lite"/>
    </source>
</evidence>
<protein>
    <recommendedName>
        <fullName evidence="5">Cilia-and flagella-associated protein 96</fullName>
    </recommendedName>
</protein>
<evidence type="ECO:0000256" key="3">
    <source>
        <dbReference type="ARBA" id="ARBA00023212"/>
    </source>
</evidence>
<proteinExistence type="inferred from homology"/>
<dbReference type="PANTHER" id="PTHR31144">
    <property type="entry name" value="UPF0602 PROTEIN C4ORF47"/>
    <property type="match status" value="1"/>
</dbReference>
<dbReference type="InterPro" id="IPR029358">
    <property type="entry name" value="CFAP96"/>
</dbReference>
<gene>
    <name evidence="7" type="ORF">BJG266_LOCUS3713</name>
    <name evidence="8" type="ORF">QVE165_LOCUS25597</name>
    <name evidence="9" type="ORF">QVE165_LOCUS30240</name>
</gene>
<evidence type="ECO:0000313" key="10">
    <source>
        <dbReference type="Proteomes" id="UP000663832"/>
    </source>
</evidence>
<evidence type="ECO:0000313" key="7">
    <source>
        <dbReference type="EMBL" id="CAF0773669.1"/>
    </source>
</evidence>
<feature type="compositionally biased region" description="Basic and acidic residues" evidence="6">
    <location>
        <begin position="209"/>
        <end position="239"/>
    </location>
</feature>
<feature type="compositionally biased region" description="Basic and acidic residues" evidence="6">
    <location>
        <begin position="161"/>
        <end position="175"/>
    </location>
</feature>
<dbReference type="Pfam" id="PF15239">
    <property type="entry name" value="CFAP96-like"/>
    <property type="match status" value="1"/>
</dbReference>
<dbReference type="OrthoDB" id="283553at2759"/>
<feature type="region of interest" description="Disordered" evidence="6">
    <location>
        <begin position="123"/>
        <end position="194"/>
    </location>
</feature>
<name>A0A814WDU5_9BILA</name>
<keyword evidence="10" id="KW-1185">Reference proteome</keyword>
<sequence>MAATGKEDMDRVGLFKEMEYVTIKDPYTTPSKGNFNEAAYKNKQMMSKSSKERSTGSMAGYFDTEFKPLKASYVDPVSMRRQARIEEKKKNVVTRPFVTMYRAKEPEGLGSFYGTLGGPIMDLDPTKSKYREQTKPPAEKSNFKTNPAKKGTGYGYPNLGLEKDPPYTYRDRTDNYDQPIESQKKDNAHHKASMKAGVFKLNMHPKEFFDKNPFHEEGKGGKRQSEEKDRSKSAPEKPFKFSSPGKSLGGNKDGCFDKFPKSSDKDEYFVTPKYSRLKNEVNNKGKTYYPNKFPKTRPSDSVIDNYVKLHVTQNNYQQVSTSFSGFIAPPIRQHVSARSILK</sequence>
<evidence type="ECO:0000313" key="8">
    <source>
        <dbReference type="EMBL" id="CAF1197241.1"/>
    </source>
</evidence>
<dbReference type="EMBL" id="CAJNOI010000009">
    <property type="protein sequence ID" value="CAF0773669.1"/>
    <property type="molecule type" value="Genomic_DNA"/>
</dbReference>
<comment type="subcellular location">
    <subcellularLocation>
        <location evidence="1">Cytoplasm</location>
        <location evidence="1">Cytoskeleton</location>
        <location evidence="1">Microtubule organizing center</location>
        <location evidence="1">Centrosome</location>
    </subcellularLocation>
</comment>
<comment type="similarity">
    <text evidence="4">Belongs to the CFAP96 family.</text>
</comment>
<evidence type="ECO:0000256" key="1">
    <source>
        <dbReference type="ARBA" id="ARBA00004300"/>
    </source>
</evidence>
<accession>A0A814WDU5</accession>
<feature type="compositionally biased region" description="Basic and acidic residues" evidence="6">
    <location>
        <begin position="124"/>
        <end position="142"/>
    </location>
</feature>
<dbReference type="Proteomes" id="UP000663832">
    <property type="component" value="Unassembled WGS sequence"/>
</dbReference>
<keyword evidence="2" id="KW-0963">Cytoplasm</keyword>
<dbReference type="PANTHER" id="PTHR31144:SF1">
    <property type="entry name" value="UPF0602 PROTEIN C4ORF47"/>
    <property type="match status" value="1"/>
</dbReference>
<evidence type="ECO:0000256" key="4">
    <source>
        <dbReference type="ARBA" id="ARBA00035656"/>
    </source>
</evidence>
<organism evidence="8 10">
    <name type="scientific">Adineta steineri</name>
    <dbReference type="NCBI Taxonomy" id="433720"/>
    <lineage>
        <taxon>Eukaryota</taxon>
        <taxon>Metazoa</taxon>
        <taxon>Spiralia</taxon>
        <taxon>Gnathifera</taxon>
        <taxon>Rotifera</taxon>
        <taxon>Eurotatoria</taxon>
        <taxon>Bdelloidea</taxon>
        <taxon>Adinetida</taxon>
        <taxon>Adinetidae</taxon>
        <taxon>Adineta</taxon>
    </lineage>
</organism>
<dbReference type="GO" id="GO:0005813">
    <property type="term" value="C:centrosome"/>
    <property type="evidence" value="ECO:0007669"/>
    <property type="project" value="UniProtKB-SubCell"/>
</dbReference>
<keyword evidence="3" id="KW-0206">Cytoskeleton</keyword>
<comment type="caution">
    <text evidence="8">The sequence shown here is derived from an EMBL/GenBank/DDBJ whole genome shotgun (WGS) entry which is preliminary data.</text>
</comment>
<evidence type="ECO:0000256" key="5">
    <source>
        <dbReference type="ARBA" id="ARBA00035693"/>
    </source>
</evidence>
<feature type="compositionally biased region" description="Basic and acidic residues" evidence="6">
    <location>
        <begin position="254"/>
        <end position="265"/>
    </location>
</feature>
<dbReference type="EMBL" id="CAJNOM010000249">
    <property type="protein sequence ID" value="CAF1282734.1"/>
    <property type="molecule type" value="Genomic_DNA"/>
</dbReference>
<dbReference type="GO" id="GO:0005881">
    <property type="term" value="C:cytoplasmic microtubule"/>
    <property type="evidence" value="ECO:0007669"/>
    <property type="project" value="TreeGrafter"/>
</dbReference>